<keyword evidence="5 7" id="KW-0808">Transferase</keyword>
<evidence type="ECO:0000256" key="3">
    <source>
        <dbReference type="ARBA" id="ARBA00022490"/>
    </source>
</evidence>
<sequence>MTRRPPWMASLPPALSGGKPAQRSGSPTPARAASAPPLPPSGLGLASDRARANMVDGLSRTGVRDPQVLDALMQVPRHQFVEPALASRAYEDVALPIGHGQTISKPSTVARMIELAAAHLPRARRPAARALEVGTGCGYQAAVMARVFGQVVSIERVRGLHEQARANLRSLRLSNLRLAFGDGHQGVAQGAPYDAIVVAAAGDAVPEPLLEQMRVGARLVAPVASGGRQALHLVERVSAGEWQLTVLDAVRFVPLRTGTT</sequence>
<comment type="catalytic activity">
    <reaction evidence="7">
        <text>[protein]-L-isoaspartate + S-adenosyl-L-methionine = [protein]-L-isoaspartate alpha-methyl ester + S-adenosyl-L-homocysteine</text>
        <dbReference type="Rhea" id="RHEA:12705"/>
        <dbReference type="Rhea" id="RHEA-COMP:12143"/>
        <dbReference type="Rhea" id="RHEA-COMP:12144"/>
        <dbReference type="ChEBI" id="CHEBI:57856"/>
        <dbReference type="ChEBI" id="CHEBI:59789"/>
        <dbReference type="ChEBI" id="CHEBI:90596"/>
        <dbReference type="ChEBI" id="CHEBI:90598"/>
        <dbReference type="EC" id="2.1.1.77"/>
    </reaction>
</comment>
<evidence type="ECO:0000256" key="7">
    <source>
        <dbReference type="HAMAP-Rule" id="MF_00090"/>
    </source>
</evidence>
<feature type="active site" evidence="7">
    <location>
        <position position="104"/>
    </location>
</feature>
<dbReference type="GO" id="GO:0005737">
    <property type="term" value="C:cytoplasm"/>
    <property type="evidence" value="ECO:0007669"/>
    <property type="project" value="UniProtKB-SubCell"/>
</dbReference>
<evidence type="ECO:0000313" key="9">
    <source>
        <dbReference type="EMBL" id="TXL61665.1"/>
    </source>
</evidence>
<evidence type="ECO:0000256" key="4">
    <source>
        <dbReference type="ARBA" id="ARBA00022603"/>
    </source>
</evidence>
<dbReference type="Gene3D" id="3.40.50.150">
    <property type="entry name" value="Vaccinia Virus protein VP39"/>
    <property type="match status" value="1"/>
</dbReference>
<dbReference type="Proteomes" id="UP000321548">
    <property type="component" value="Unassembled WGS sequence"/>
</dbReference>
<dbReference type="InterPro" id="IPR000682">
    <property type="entry name" value="PCMT"/>
</dbReference>
<evidence type="ECO:0000256" key="5">
    <source>
        <dbReference type="ARBA" id="ARBA00022679"/>
    </source>
</evidence>
<gene>
    <name evidence="7" type="primary">pcm</name>
    <name evidence="9" type="ORF">FHP08_18250</name>
</gene>
<keyword evidence="10" id="KW-1185">Reference proteome</keyword>
<comment type="caution">
    <text evidence="9">The sequence shown here is derived from an EMBL/GenBank/DDBJ whole genome shotgun (WGS) entry which is preliminary data.</text>
</comment>
<dbReference type="Pfam" id="PF01135">
    <property type="entry name" value="PCMT"/>
    <property type="match status" value="1"/>
</dbReference>
<evidence type="ECO:0000313" key="10">
    <source>
        <dbReference type="Proteomes" id="UP000321548"/>
    </source>
</evidence>
<reference evidence="9 10" key="1">
    <citation type="submission" date="2019-06" db="EMBL/GenBank/DDBJ databases">
        <title>Quisquiliibacterium sp. nov., isolated from a maize field.</title>
        <authorList>
            <person name="Lin S.-Y."/>
            <person name="Tsai C.-F."/>
            <person name="Young C.-C."/>
        </authorList>
    </citation>
    <scope>NUCLEOTIDE SEQUENCE [LARGE SCALE GENOMIC DNA]</scope>
    <source>
        <strain evidence="9 10">CC-CFT501</strain>
    </source>
</reference>
<comment type="similarity">
    <text evidence="2 7">Belongs to the methyltransferase superfamily. L-isoaspartyl/D-aspartyl protein methyltransferase family.</text>
</comment>
<dbReference type="FunFam" id="3.40.50.150:FF:000010">
    <property type="entry name" value="Protein-L-isoaspartate O-methyltransferase"/>
    <property type="match status" value="1"/>
</dbReference>
<comment type="function">
    <text evidence="7">Catalyzes the methyl esterification of L-isoaspartyl residues in peptides and proteins that result from spontaneous decomposition of normal L-aspartyl and L-asparaginyl residues. It plays a role in the repair and/or degradation of damaged proteins.</text>
</comment>
<protein>
    <recommendedName>
        <fullName evidence="7">Protein-L-isoaspartate O-methyltransferase</fullName>
        <ecNumber evidence="7">2.1.1.77</ecNumber>
    </recommendedName>
    <alternativeName>
        <fullName evidence="7">L-isoaspartyl protein carboxyl methyltransferase</fullName>
    </alternativeName>
    <alternativeName>
        <fullName evidence="7">Protein L-isoaspartyl methyltransferase</fullName>
    </alternativeName>
    <alternativeName>
        <fullName evidence="7">Protein-beta-aspartate methyltransferase</fullName>
        <shortName evidence="7">PIMT</shortName>
    </alternativeName>
</protein>
<name>A0A5C8NLA1_9BURK</name>
<dbReference type="SUPFAM" id="SSF53335">
    <property type="entry name" value="S-adenosyl-L-methionine-dependent methyltransferases"/>
    <property type="match status" value="1"/>
</dbReference>
<dbReference type="GO" id="GO:0032259">
    <property type="term" value="P:methylation"/>
    <property type="evidence" value="ECO:0007669"/>
    <property type="project" value="UniProtKB-KW"/>
</dbReference>
<keyword evidence="3 7" id="KW-0963">Cytoplasm</keyword>
<dbReference type="NCBIfam" id="TIGR00080">
    <property type="entry name" value="pimt"/>
    <property type="match status" value="1"/>
</dbReference>
<evidence type="ECO:0000256" key="6">
    <source>
        <dbReference type="ARBA" id="ARBA00022691"/>
    </source>
</evidence>
<dbReference type="GO" id="GO:0030091">
    <property type="term" value="P:protein repair"/>
    <property type="evidence" value="ECO:0007669"/>
    <property type="project" value="UniProtKB-UniRule"/>
</dbReference>
<feature type="compositionally biased region" description="Low complexity" evidence="8">
    <location>
        <begin position="24"/>
        <end position="45"/>
    </location>
</feature>
<organism evidence="9 10">
    <name type="scientific">Zeimonas arvi</name>
    <dbReference type="NCBI Taxonomy" id="2498847"/>
    <lineage>
        <taxon>Bacteria</taxon>
        <taxon>Pseudomonadati</taxon>
        <taxon>Pseudomonadota</taxon>
        <taxon>Betaproteobacteria</taxon>
        <taxon>Burkholderiales</taxon>
        <taxon>Burkholderiaceae</taxon>
        <taxon>Zeimonas</taxon>
    </lineage>
</organism>
<dbReference type="HAMAP" id="MF_00090">
    <property type="entry name" value="PIMT"/>
    <property type="match status" value="1"/>
</dbReference>
<dbReference type="CDD" id="cd02440">
    <property type="entry name" value="AdoMet_MTases"/>
    <property type="match status" value="1"/>
</dbReference>
<evidence type="ECO:0000256" key="1">
    <source>
        <dbReference type="ARBA" id="ARBA00004496"/>
    </source>
</evidence>
<dbReference type="PROSITE" id="PS01279">
    <property type="entry name" value="PCMT"/>
    <property type="match status" value="1"/>
</dbReference>
<proteinExistence type="inferred from homology"/>
<dbReference type="InterPro" id="IPR029063">
    <property type="entry name" value="SAM-dependent_MTases_sf"/>
</dbReference>
<accession>A0A5C8NLA1</accession>
<evidence type="ECO:0000256" key="8">
    <source>
        <dbReference type="SAM" id="MobiDB-lite"/>
    </source>
</evidence>
<evidence type="ECO:0000256" key="2">
    <source>
        <dbReference type="ARBA" id="ARBA00005369"/>
    </source>
</evidence>
<dbReference type="GO" id="GO:0004719">
    <property type="term" value="F:protein-L-isoaspartate (D-aspartate) O-methyltransferase activity"/>
    <property type="evidence" value="ECO:0007669"/>
    <property type="project" value="UniProtKB-UniRule"/>
</dbReference>
<keyword evidence="4 7" id="KW-0489">Methyltransferase</keyword>
<dbReference type="PANTHER" id="PTHR11579">
    <property type="entry name" value="PROTEIN-L-ISOASPARTATE O-METHYLTRANSFERASE"/>
    <property type="match status" value="1"/>
</dbReference>
<keyword evidence="6 7" id="KW-0949">S-adenosyl-L-methionine</keyword>
<dbReference type="EMBL" id="VDUY01000012">
    <property type="protein sequence ID" value="TXL61665.1"/>
    <property type="molecule type" value="Genomic_DNA"/>
</dbReference>
<dbReference type="AlphaFoldDB" id="A0A5C8NLA1"/>
<dbReference type="PANTHER" id="PTHR11579:SF0">
    <property type="entry name" value="PROTEIN-L-ISOASPARTATE(D-ASPARTATE) O-METHYLTRANSFERASE"/>
    <property type="match status" value="1"/>
</dbReference>
<dbReference type="EC" id="2.1.1.77" evidence="7"/>
<dbReference type="OrthoDB" id="9810066at2"/>
<dbReference type="NCBIfam" id="NF001453">
    <property type="entry name" value="PRK00312.1"/>
    <property type="match status" value="1"/>
</dbReference>
<feature type="region of interest" description="Disordered" evidence="8">
    <location>
        <begin position="1"/>
        <end position="45"/>
    </location>
</feature>
<comment type="subcellular location">
    <subcellularLocation>
        <location evidence="1 7">Cytoplasm</location>
    </subcellularLocation>
</comment>